<keyword evidence="1" id="KW-0343">GTPase activation</keyword>
<feature type="region of interest" description="Disordered" evidence="2">
    <location>
        <begin position="431"/>
        <end position="467"/>
    </location>
</feature>
<dbReference type="GO" id="GO:0007165">
    <property type="term" value="P:signal transduction"/>
    <property type="evidence" value="ECO:0007669"/>
    <property type="project" value="InterPro"/>
</dbReference>
<feature type="domain" description="Rho-GAP" evidence="3">
    <location>
        <begin position="77"/>
        <end position="317"/>
    </location>
</feature>
<dbReference type="Pfam" id="PF00620">
    <property type="entry name" value="RhoGAP"/>
    <property type="match status" value="1"/>
</dbReference>
<evidence type="ECO:0000313" key="4">
    <source>
        <dbReference type="EMBL" id="THD24116.1"/>
    </source>
</evidence>
<feature type="region of interest" description="Disordered" evidence="2">
    <location>
        <begin position="484"/>
        <end position="545"/>
    </location>
</feature>
<protein>
    <recommendedName>
        <fullName evidence="3">Rho-GAP domain-containing protein</fullName>
    </recommendedName>
</protein>
<keyword evidence="5" id="KW-1185">Reference proteome</keyword>
<reference evidence="4" key="1">
    <citation type="submission" date="2019-03" db="EMBL/GenBank/DDBJ databases">
        <title>Improved annotation for the trematode Fasciola hepatica.</title>
        <authorList>
            <person name="Choi Y.-J."/>
            <person name="Martin J."/>
            <person name="Mitreva M."/>
        </authorList>
    </citation>
    <scope>NUCLEOTIDE SEQUENCE [LARGE SCALE GENOMIC DNA]</scope>
</reference>
<dbReference type="GO" id="GO:0005737">
    <property type="term" value="C:cytoplasm"/>
    <property type="evidence" value="ECO:0007669"/>
    <property type="project" value="TreeGrafter"/>
</dbReference>
<dbReference type="Gene3D" id="1.10.555.10">
    <property type="entry name" value="Rho GTPase activation protein"/>
    <property type="match status" value="1"/>
</dbReference>
<dbReference type="InterPro" id="IPR008936">
    <property type="entry name" value="Rho_GTPase_activation_prot"/>
</dbReference>
<evidence type="ECO:0000256" key="2">
    <source>
        <dbReference type="SAM" id="MobiDB-lite"/>
    </source>
</evidence>
<dbReference type="AlphaFoldDB" id="A0A4E0RA95"/>
<dbReference type="PROSITE" id="PS50238">
    <property type="entry name" value="RHOGAP"/>
    <property type="match status" value="1"/>
</dbReference>
<dbReference type="CDD" id="cd00159">
    <property type="entry name" value="RhoGAP"/>
    <property type="match status" value="1"/>
</dbReference>
<gene>
    <name evidence="4" type="ORF">D915_004916</name>
</gene>
<dbReference type="Proteomes" id="UP000230066">
    <property type="component" value="Unassembled WGS sequence"/>
</dbReference>
<proteinExistence type="predicted"/>
<dbReference type="GO" id="GO:0005096">
    <property type="term" value="F:GTPase activator activity"/>
    <property type="evidence" value="ECO:0007669"/>
    <property type="project" value="UniProtKB-KW"/>
</dbReference>
<feature type="region of interest" description="Disordered" evidence="2">
    <location>
        <begin position="339"/>
        <end position="370"/>
    </location>
</feature>
<feature type="compositionally biased region" description="Polar residues" evidence="2">
    <location>
        <begin position="441"/>
        <end position="466"/>
    </location>
</feature>
<evidence type="ECO:0000313" key="5">
    <source>
        <dbReference type="Proteomes" id="UP000230066"/>
    </source>
</evidence>
<evidence type="ECO:0000256" key="1">
    <source>
        <dbReference type="ARBA" id="ARBA00022468"/>
    </source>
</evidence>
<name>A0A4E0RA95_FASHE</name>
<dbReference type="GO" id="GO:0051056">
    <property type="term" value="P:regulation of small GTPase mediated signal transduction"/>
    <property type="evidence" value="ECO:0007669"/>
    <property type="project" value="TreeGrafter"/>
</dbReference>
<dbReference type="SMART" id="SM00324">
    <property type="entry name" value="RhoGAP"/>
    <property type="match status" value="1"/>
</dbReference>
<sequence length="602" mass="67334">MGDINVIQDYASRLRQGVEEDDQIREFRRRFPHRFQELCMLHLSFLVDIPWSIFDQRNGSAQENTPKSAIKRLLAVSRIGHQPNKSDPAPEHLVNNALRLIDRLDNDQDCSAEGIFRKAGHMQRKRQLVDALLQPQFEPETFPWDSYTVHDLATALKSLVTHLPSPLLTNRLIPLFLRVAGLVEPDVHGIVQSFDALASSIPSSFNQSADDLHWNLIRSKQLKALRLLVQLLPLTNRQLFTRLMELLSRVVRLQLNNRMTSANLGTVFGPVLFPNELAQDALNPNKYSHNMASECHKKFKQLSALVTVLIEANMDLFLIPRSLAEDVHTNRTMLLDLLENSPTDTESENRKDADFSENTNSEHSRTPLETIKIMECDKPSSSASASSCSPISFSSSPPGTAKVWRVFQSPNESPPLHTGIRFATPTMVNSLTAPPPCSSPKRVNSSPSLISLPQNQTEGSSESSVSRHPVFGAKVHSLFYPNSGSPHASAVSHDRTRCRGSFGTVNSPKGLPNEQESTSVKHSVSIPDLDERSTHKPGKKRRYTELRLPSTMNRSGPRRHMFSPCPPLGFHAFRRAVAEKRSSPSGLSIRPHVTEIQPLSTW</sequence>
<dbReference type="InterPro" id="IPR000198">
    <property type="entry name" value="RhoGAP_dom"/>
</dbReference>
<dbReference type="PANTHER" id="PTHR14963">
    <property type="entry name" value="RHO GTPASE ACTIVATING PROTEIN 18,19-RELATED"/>
    <property type="match status" value="1"/>
</dbReference>
<dbReference type="SUPFAM" id="SSF48350">
    <property type="entry name" value="GTPase activation domain, GAP"/>
    <property type="match status" value="1"/>
</dbReference>
<dbReference type="PANTHER" id="PTHR14963:SF7">
    <property type="entry name" value="RHO GTPASE-ACTIVATING PROTEIN 19"/>
    <property type="match status" value="1"/>
</dbReference>
<feature type="compositionally biased region" description="Basic and acidic residues" evidence="2">
    <location>
        <begin position="347"/>
        <end position="370"/>
    </location>
</feature>
<dbReference type="EMBL" id="JXXN02001770">
    <property type="protein sequence ID" value="THD24116.1"/>
    <property type="molecule type" value="Genomic_DNA"/>
</dbReference>
<evidence type="ECO:0000259" key="3">
    <source>
        <dbReference type="PROSITE" id="PS50238"/>
    </source>
</evidence>
<accession>A0A4E0RA95</accession>
<comment type="caution">
    <text evidence="4">The sequence shown here is derived from an EMBL/GenBank/DDBJ whole genome shotgun (WGS) entry which is preliminary data.</text>
</comment>
<organism evidence="4 5">
    <name type="scientific">Fasciola hepatica</name>
    <name type="common">Liver fluke</name>
    <dbReference type="NCBI Taxonomy" id="6192"/>
    <lineage>
        <taxon>Eukaryota</taxon>
        <taxon>Metazoa</taxon>
        <taxon>Spiralia</taxon>
        <taxon>Lophotrochozoa</taxon>
        <taxon>Platyhelminthes</taxon>
        <taxon>Trematoda</taxon>
        <taxon>Digenea</taxon>
        <taxon>Plagiorchiida</taxon>
        <taxon>Echinostomata</taxon>
        <taxon>Echinostomatoidea</taxon>
        <taxon>Fasciolidae</taxon>
        <taxon>Fasciola</taxon>
    </lineage>
</organism>